<evidence type="ECO:0000313" key="2">
    <source>
        <dbReference type="Proteomes" id="UP000288216"/>
    </source>
</evidence>
<organism evidence="1 2">
    <name type="scientific">Scyliorhinus torazame</name>
    <name type="common">Cloudy catshark</name>
    <name type="synonym">Catulus torazame</name>
    <dbReference type="NCBI Taxonomy" id="75743"/>
    <lineage>
        <taxon>Eukaryota</taxon>
        <taxon>Metazoa</taxon>
        <taxon>Chordata</taxon>
        <taxon>Craniata</taxon>
        <taxon>Vertebrata</taxon>
        <taxon>Chondrichthyes</taxon>
        <taxon>Elasmobranchii</taxon>
        <taxon>Galeomorphii</taxon>
        <taxon>Galeoidea</taxon>
        <taxon>Carcharhiniformes</taxon>
        <taxon>Scyliorhinidae</taxon>
        <taxon>Scyliorhinus</taxon>
    </lineage>
</organism>
<keyword evidence="2" id="KW-1185">Reference proteome</keyword>
<gene>
    <name evidence="1" type="ORF">scyTo_0015756</name>
</gene>
<name>A0A401PY45_SCYTO</name>
<dbReference type="EMBL" id="BFAA01009098">
    <property type="protein sequence ID" value="GCB78064.1"/>
    <property type="molecule type" value="Genomic_DNA"/>
</dbReference>
<proteinExistence type="predicted"/>
<comment type="caution">
    <text evidence="1">The sequence shown here is derived from an EMBL/GenBank/DDBJ whole genome shotgun (WGS) entry which is preliminary data.</text>
</comment>
<protein>
    <submittedName>
        <fullName evidence="1">Uncharacterized protein</fullName>
    </submittedName>
</protein>
<dbReference type="AlphaFoldDB" id="A0A401PY45"/>
<reference evidence="1 2" key="1">
    <citation type="journal article" date="2018" name="Nat. Ecol. Evol.">
        <title>Shark genomes provide insights into elasmobranch evolution and the origin of vertebrates.</title>
        <authorList>
            <person name="Hara Y"/>
            <person name="Yamaguchi K"/>
            <person name="Onimaru K"/>
            <person name="Kadota M"/>
            <person name="Koyanagi M"/>
            <person name="Keeley SD"/>
            <person name="Tatsumi K"/>
            <person name="Tanaka K"/>
            <person name="Motone F"/>
            <person name="Kageyama Y"/>
            <person name="Nozu R"/>
            <person name="Adachi N"/>
            <person name="Nishimura O"/>
            <person name="Nakagawa R"/>
            <person name="Tanegashima C"/>
            <person name="Kiyatake I"/>
            <person name="Matsumoto R"/>
            <person name="Murakumo K"/>
            <person name="Nishida K"/>
            <person name="Terakita A"/>
            <person name="Kuratani S"/>
            <person name="Sato K"/>
            <person name="Hyodo S Kuraku.S."/>
        </authorList>
    </citation>
    <scope>NUCLEOTIDE SEQUENCE [LARGE SCALE GENOMIC DNA]</scope>
</reference>
<sequence>MGADDMTVGADNVTVGASDVTIGVNYVAVDAGDITVAVDDVTMGVNDVKSWCWLQVVSGPGLGHGEARGSAALPPQTGLASLMGATFCKSKIVQILSD</sequence>
<evidence type="ECO:0000313" key="1">
    <source>
        <dbReference type="EMBL" id="GCB78064.1"/>
    </source>
</evidence>
<dbReference type="Proteomes" id="UP000288216">
    <property type="component" value="Unassembled WGS sequence"/>
</dbReference>
<accession>A0A401PY45</accession>